<dbReference type="EMBL" id="JACBNQ010000021">
    <property type="protein sequence ID" value="NYB75429.1"/>
    <property type="molecule type" value="Genomic_DNA"/>
</dbReference>
<dbReference type="AlphaFoldDB" id="A0A974GXB7"/>
<proteinExistence type="predicted"/>
<name>A0A974GXB7_SEDHY</name>
<dbReference type="SUPFAM" id="SSF54913">
    <property type="entry name" value="GlnB-like"/>
    <property type="match status" value="1"/>
</dbReference>
<evidence type="ECO:0000313" key="1">
    <source>
        <dbReference type="EMBL" id="NYB75429.1"/>
    </source>
</evidence>
<dbReference type="InterPro" id="IPR011322">
    <property type="entry name" value="N-reg_PII-like_a/b"/>
</dbReference>
<evidence type="ECO:0000313" key="2">
    <source>
        <dbReference type="Proteomes" id="UP000611629"/>
    </source>
</evidence>
<comment type="caution">
    <text evidence="1">The sequence shown here is derived from an EMBL/GenBank/DDBJ whole genome shotgun (WGS) entry which is preliminary data.</text>
</comment>
<organism evidence="1 2">
    <name type="scientific">Sedimentibacter hydroxybenzoicus DSM 7310</name>
    <dbReference type="NCBI Taxonomy" id="1123245"/>
    <lineage>
        <taxon>Bacteria</taxon>
        <taxon>Bacillati</taxon>
        <taxon>Bacillota</taxon>
        <taxon>Tissierellia</taxon>
        <taxon>Sedimentibacter</taxon>
    </lineage>
</organism>
<protein>
    <recommendedName>
        <fullName evidence="3">Nitrogen regulatory protein P-II family</fullName>
    </recommendedName>
</protein>
<dbReference type="RefSeq" id="WP_179239134.1">
    <property type="nucleotide sequence ID" value="NZ_JACBNQ010000021.1"/>
</dbReference>
<sequence>MNNISLPKNIKLFITIVNRGNGEKITEMLRENEIMFNIIALGKGTAKSEILNYLGLGQTDKDIILSVVSEEKVPIIINNLREQFNLKEPGNGIAFSIPISSVDSAVALELISSIINNDKE</sequence>
<keyword evidence="2" id="KW-1185">Reference proteome</keyword>
<evidence type="ECO:0008006" key="3">
    <source>
        <dbReference type="Google" id="ProtNLM"/>
    </source>
</evidence>
<accession>A0A974GXB7</accession>
<dbReference type="Proteomes" id="UP000611629">
    <property type="component" value="Unassembled WGS sequence"/>
</dbReference>
<reference evidence="1" key="1">
    <citation type="submission" date="2020-07" db="EMBL/GenBank/DDBJ databases">
        <title>Genomic analysis of a strain of Sedimentibacter Hydroxybenzoicus DSM7310.</title>
        <authorList>
            <person name="Ma S."/>
        </authorList>
    </citation>
    <scope>NUCLEOTIDE SEQUENCE</scope>
    <source>
        <strain evidence="1">DSM 7310</strain>
    </source>
</reference>
<gene>
    <name evidence="1" type="ORF">HZF24_14870</name>
</gene>